<evidence type="ECO:0000313" key="2">
    <source>
        <dbReference type="EMBL" id="QJW95589.1"/>
    </source>
</evidence>
<sequence length="46" mass="5072">MSERKPSIHWTELPEDTSGSPNAADSNFYCSVVGRLLAERTRAAGY</sequence>
<dbReference type="KEGG" id="ftj:FTUN_3139"/>
<gene>
    <name evidence="2" type="ORF">FTUN_3139</name>
</gene>
<dbReference type="AlphaFoldDB" id="A0A6M5YNA4"/>
<reference evidence="3" key="1">
    <citation type="submission" date="2020-05" db="EMBL/GenBank/DDBJ databases">
        <title>Frigoriglobus tundricola gen. nov., sp. nov., a psychrotolerant cellulolytic planctomycete of the family Gemmataceae with two divergent copies of 16S rRNA gene.</title>
        <authorList>
            <person name="Kulichevskaya I.S."/>
            <person name="Ivanova A.A."/>
            <person name="Naumoff D.G."/>
            <person name="Beletsky A.V."/>
            <person name="Rijpstra W.I.C."/>
            <person name="Sinninghe Damste J.S."/>
            <person name="Mardanov A.V."/>
            <person name="Ravin N.V."/>
            <person name="Dedysh S.N."/>
        </authorList>
    </citation>
    <scope>NUCLEOTIDE SEQUENCE [LARGE SCALE GENOMIC DNA]</scope>
    <source>
        <strain evidence="3">PL17</strain>
    </source>
</reference>
<evidence type="ECO:0000256" key="1">
    <source>
        <dbReference type="SAM" id="MobiDB-lite"/>
    </source>
</evidence>
<dbReference type="RefSeq" id="WP_171471346.1">
    <property type="nucleotide sequence ID" value="NZ_CP053452.2"/>
</dbReference>
<proteinExistence type="predicted"/>
<name>A0A6M5YNA4_9BACT</name>
<accession>A0A6M5YNA4</accession>
<protein>
    <submittedName>
        <fullName evidence="2">Uncharacterized protein</fullName>
    </submittedName>
</protein>
<dbReference type="Proteomes" id="UP000503447">
    <property type="component" value="Chromosome"/>
</dbReference>
<dbReference type="EMBL" id="CP053452">
    <property type="protein sequence ID" value="QJW95589.1"/>
    <property type="molecule type" value="Genomic_DNA"/>
</dbReference>
<evidence type="ECO:0000313" key="3">
    <source>
        <dbReference type="Proteomes" id="UP000503447"/>
    </source>
</evidence>
<feature type="region of interest" description="Disordered" evidence="1">
    <location>
        <begin position="1"/>
        <end position="24"/>
    </location>
</feature>
<organism evidence="2 3">
    <name type="scientific">Frigoriglobus tundricola</name>
    <dbReference type="NCBI Taxonomy" id="2774151"/>
    <lineage>
        <taxon>Bacteria</taxon>
        <taxon>Pseudomonadati</taxon>
        <taxon>Planctomycetota</taxon>
        <taxon>Planctomycetia</taxon>
        <taxon>Gemmatales</taxon>
        <taxon>Gemmataceae</taxon>
        <taxon>Frigoriglobus</taxon>
    </lineage>
</organism>
<keyword evidence="3" id="KW-1185">Reference proteome</keyword>